<dbReference type="Proteomes" id="UP000019141">
    <property type="component" value="Unassembled WGS sequence"/>
</dbReference>
<protein>
    <recommendedName>
        <fullName evidence="3">HTH marR-type domain-containing protein</fullName>
    </recommendedName>
</protein>
<dbReference type="EMBL" id="AZHW01000020">
    <property type="protein sequence ID" value="ETX03633.1"/>
    <property type="molecule type" value="Genomic_DNA"/>
</dbReference>
<comment type="caution">
    <text evidence="1">The sequence shown here is derived from an EMBL/GenBank/DDBJ whole genome shotgun (WGS) entry which is preliminary data.</text>
</comment>
<dbReference type="AlphaFoldDB" id="W4M0F5"/>
<dbReference type="Gene3D" id="1.10.10.10">
    <property type="entry name" value="Winged helix-like DNA-binding domain superfamily/Winged helix DNA-binding domain"/>
    <property type="match status" value="1"/>
</dbReference>
<keyword evidence="2" id="KW-1185">Reference proteome</keyword>
<evidence type="ECO:0008006" key="3">
    <source>
        <dbReference type="Google" id="ProtNLM"/>
    </source>
</evidence>
<reference evidence="1 2" key="1">
    <citation type="journal article" date="2014" name="Nature">
        <title>An environmental bacterial taxon with a large and distinct metabolic repertoire.</title>
        <authorList>
            <person name="Wilson M.C."/>
            <person name="Mori T."/>
            <person name="Ruckert C."/>
            <person name="Uria A.R."/>
            <person name="Helf M.J."/>
            <person name="Takada K."/>
            <person name="Gernert C."/>
            <person name="Steffens U.A."/>
            <person name="Heycke N."/>
            <person name="Schmitt S."/>
            <person name="Rinke C."/>
            <person name="Helfrich E.J."/>
            <person name="Brachmann A.O."/>
            <person name="Gurgui C."/>
            <person name="Wakimoto T."/>
            <person name="Kracht M."/>
            <person name="Crusemann M."/>
            <person name="Hentschel U."/>
            <person name="Abe I."/>
            <person name="Matsunaga S."/>
            <person name="Kalinowski J."/>
            <person name="Takeyama H."/>
            <person name="Piel J."/>
        </authorList>
    </citation>
    <scope>NUCLEOTIDE SEQUENCE [LARGE SCALE GENOMIC DNA]</scope>
    <source>
        <strain evidence="2">TSY1</strain>
        <plasmid evidence="1">pTSY</plasmid>
    </source>
</reference>
<dbReference type="SUPFAM" id="SSF46785">
    <property type="entry name" value="Winged helix' DNA-binding domain"/>
    <property type="match status" value="1"/>
</dbReference>
<dbReference type="HOGENOM" id="CLU_2435372_0_0_7"/>
<proteinExistence type="predicted"/>
<dbReference type="GO" id="GO:0003700">
    <property type="term" value="F:DNA-binding transcription factor activity"/>
    <property type="evidence" value="ECO:0007669"/>
    <property type="project" value="InterPro"/>
</dbReference>
<gene>
    <name evidence="1" type="ORF">ETSY1_46680</name>
</gene>
<keyword evidence="1" id="KW-0614">Plasmid</keyword>
<evidence type="ECO:0000313" key="1">
    <source>
        <dbReference type="EMBL" id="ETX03633.1"/>
    </source>
</evidence>
<dbReference type="InterPro" id="IPR036388">
    <property type="entry name" value="WH-like_DNA-bd_sf"/>
</dbReference>
<dbReference type="InterPro" id="IPR036390">
    <property type="entry name" value="WH_DNA-bd_sf"/>
</dbReference>
<sequence>MAAQRLSKLQRRIMRHLFAQYQRTQGGIAMGHLELAQTLGHDKGNLSHSLKTLEARGWVEVGRTPGGQADYVDLTPEGRKLACKIEQGCD</sequence>
<organism evidence="1 2">
    <name type="scientific">Entotheonella factor</name>
    <dbReference type="NCBI Taxonomy" id="1429438"/>
    <lineage>
        <taxon>Bacteria</taxon>
        <taxon>Pseudomonadati</taxon>
        <taxon>Nitrospinota/Tectimicrobiota group</taxon>
        <taxon>Candidatus Tectimicrobiota</taxon>
        <taxon>Candidatus Entotheonellia</taxon>
        <taxon>Candidatus Entotheonellales</taxon>
        <taxon>Candidatus Entotheonellaceae</taxon>
        <taxon>Candidatus Entotheonella</taxon>
    </lineage>
</organism>
<name>W4M0F5_ENTF1</name>
<geneLocation type="plasmid" evidence="1">
    <name>pTSY</name>
</geneLocation>
<accession>W4M0F5</accession>
<evidence type="ECO:0000313" key="2">
    <source>
        <dbReference type="Proteomes" id="UP000019141"/>
    </source>
</evidence>